<dbReference type="EMBL" id="CAMGYJ010000008">
    <property type="protein sequence ID" value="CAI0468454.1"/>
    <property type="molecule type" value="Genomic_DNA"/>
</dbReference>
<dbReference type="GO" id="GO:0000014">
    <property type="term" value="F:single-stranded DNA endodeoxyribonuclease activity"/>
    <property type="evidence" value="ECO:0007669"/>
    <property type="project" value="UniProtKB-ARBA"/>
</dbReference>
<evidence type="ECO:0000256" key="5">
    <source>
        <dbReference type="ARBA" id="ARBA00022722"/>
    </source>
</evidence>
<keyword evidence="9" id="KW-0378">Hydrolase</keyword>
<evidence type="ECO:0000256" key="3">
    <source>
        <dbReference type="ARBA" id="ARBA00011245"/>
    </source>
</evidence>
<organism evidence="13 14">
    <name type="scientific">Linum tenue</name>
    <dbReference type="NCBI Taxonomy" id="586396"/>
    <lineage>
        <taxon>Eukaryota</taxon>
        <taxon>Viridiplantae</taxon>
        <taxon>Streptophyta</taxon>
        <taxon>Embryophyta</taxon>
        <taxon>Tracheophyta</taxon>
        <taxon>Spermatophyta</taxon>
        <taxon>Magnoliopsida</taxon>
        <taxon>eudicotyledons</taxon>
        <taxon>Gunneridae</taxon>
        <taxon>Pentapetalae</taxon>
        <taxon>rosids</taxon>
        <taxon>fabids</taxon>
        <taxon>Malpighiales</taxon>
        <taxon>Linaceae</taxon>
        <taxon>Linum</taxon>
    </lineage>
</organism>
<keyword evidence="5" id="KW-0540">Nuclease</keyword>
<keyword evidence="11" id="KW-0325">Glycoprotein</keyword>
<evidence type="ECO:0000256" key="6">
    <source>
        <dbReference type="ARBA" id="ARBA00022723"/>
    </source>
</evidence>
<evidence type="ECO:0000256" key="4">
    <source>
        <dbReference type="ARBA" id="ARBA00012562"/>
    </source>
</evidence>
<dbReference type="CDD" id="cd11010">
    <property type="entry name" value="S1-P1_nuclease"/>
    <property type="match status" value="1"/>
</dbReference>
<comment type="catalytic activity">
    <reaction evidence="1">
        <text>Endonucleolytic cleavage to 5'-phosphomononucleotide and 5'-phosphooligonucleotide end-products.</text>
        <dbReference type="EC" id="3.1.30.1"/>
    </reaction>
</comment>
<keyword evidence="7 12" id="KW-0732">Signal</keyword>
<dbReference type="SUPFAM" id="SSF48537">
    <property type="entry name" value="Phospholipase C/P1 nuclease"/>
    <property type="match status" value="1"/>
</dbReference>
<evidence type="ECO:0000256" key="2">
    <source>
        <dbReference type="ARBA" id="ARBA00009547"/>
    </source>
</evidence>
<keyword evidence="10" id="KW-1015">Disulfide bond</keyword>
<dbReference type="Gene3D" id="1.10.575.10">
    <property type="entry name" value="P1 Nuclease"/>
    <property type="match status" value="1"/>
</dbReference>
<dbReference type="InterPro" id="IPR003154">
    <property type="entry name" value="S1/P1nuclease"/>
</dbReference>
<keyword evidence="6" id="KW-0479">Metal-binding</keyword>
<evidence type="ECO:0000256" key="8">
    <source>
        <dbReference type="ARBA" id="ARBA00022759"/>
    </source>
</evidence>
<evidence type="ECO:0000256" key="1">
    <source>
        <dbReference type="ARBA" id="ARBA00000245"/>
    </source>
</evidence>
<keyword evidence="14" id="KW-1185">Reference proteome</keyword>
<dbReference type="GO" id="GO:0046872">
    <property type="term" value="F:metal ion binding"/>
    <property type="evidence" value="ECO:0007669"/>
    <property type="project" value="UniProtKB-KW"/>
</dbReference>
<dbReference type="PANTHER" id="PTHR33146:SF14">
    <property type="entry name" value="ENDONUCLEASE 1"/>
    <property type="match status" value="1"/>
</dbReference>
<evidence type="ECO:0000256" key="11">
    <source>
        <dbReference type="ARBA" id="ARBA00023180"/>
    </source>
</evidence>
<reference evidence="13" key="1">
    <citation type="submission" date="2022-08" db="EMBL/GenBank/DDBJ databases">
        <authorList>
            <person name="Gutierrez-Valencia J."/>
        </authorList>
    </citation>
    <scope>NUCLEOTIDE SEQUENCE</scope>
</reference>
<feature type="chain" id="PRO_5043976119" description="Aspergillus nuclease S1" evidence="12">
    <location>
        <begin position="27"/>
        <end position="309"/>
    </location>
</feature>
<accession>A0AAV0PCY7</accession>
<evidence type="ECO:0000313" key="14">
    <source>
        <dbReference type="Proteomes" id="UP001154282"/>
    </source>
</evidence>
<protein>
    <recommendedName>
        <fullName evidence="4">Aspergillus nuclease S1</fullName>
        <ecNumber evidence="4">3.1.30.1</ecNumber>
    </recommendedName>
</protein>
<dbReference type="Proteomes" id="UP001154282">
    <property type="component" value="Unassembled WGS sequence"/>
</dbReference>
<dbReference type="EC" id="3.1.30.1" evidence="4"/>
<evidence type="ECO:0000256" key="9">
    <source>
        <dbReference type="ARBA" id="ARBA00022801"/>
    </source>
</evidence>
<evidence type="ECO:0000256" key="12">
    <source>
        <dbReference type="SAM" id="SignalP"/>
    </source>
</evidence>
<gene>
    <name evidence="13" type="ORF">LITE_LOCUS37807</name>
</gene>
<dbReference type="FunFam" id="1.10.575.10:FF:000002">
    <property type="entry name" value="Endonuclease 2"/>
    <property type="match status" value="1"/>
</dbReference>
<evidence type="ECO:0000256" key="10">
    <source>
        <dbReference type="ARBA" id="ARBA00023157"/>
    </source>
</evidence>
<dbReference type="Pfam" id="PF02265">
    <property type="entry name" value="S1-P1_nuclease"/>
    <property type="match status" value="1"/>
</dbReference>
<comment type="caution">
    <text evidence="13">The sequence shown here is derived from an EMBL/GenBank/DDBJ whole genome shotgun (WGS) entry which is preliminary data.</text>
</comment>
<proteinExistence type="inferred from homology"/>
<dbReference type="GO" id="GO:0006308">
    <property type="term" value="P:DNA catabolic process"/>
    <property type="evidence" value="ECO:0007669"/>
    <property type="project" value="InterPro"/>
</dbReference>
<sequence>MGMSSSPLLRIWKALLLLQFVTGALGWGKEGHYAVCKIAEAYLNEDATAAVKELLPEYADGDLASLCSWADTMNFRYHWSSALHYVDTPDFFCNYDFARICTLGDCVKDRCVAGAIQNFTSQLSHYKEGSTDRRCKHSDNLTEALLFLSHFMGDIHQPLHVGFTSDEGGNTIDLRWFRHKSNLHHVWDREIILQALKDYYDKDVDLLQQAIEGNFTDGLWHDDLLSWRDCDDLLECPNKYAVESITIACKWGYKGVKEGQTLSDEYFESRMPIVMRRIAQGGVRLAMYLNALFADPDNEQAAAIFASPT</sequence>
<comment type="subunit">
    <text evidence="3">Monomer.</text>
</comment>
<evidence type="ECO:0000313" key="13">
    <source>
        <dbReference type="EMBL" id="CAI0468454.1"/>
    </source>
</evidence>
<dbReference type="GO" id="GO:0003676">
    <property type="term" value="F:nucleic acid binding"/>
    <property type="evidence" value="ECO:0007669"/>
    <property type="project" value="InterPro"/>
</dbReference>
<name>A0AAV0PCY7_9ROSI</name>
<keyword evidence="8" id="KW-0255">Endonuclease</keyword>
<dbReference type="GO" id="GO:0004521">
    <property type="term" value="F:RNA endonuclease activity"/>
    <property type="evidence" value="ECO:0007669"/>
    <property type="project" value="UniProtKB-ARBA"/>
</dbReference>
<dbReference type="PANTHER" id="PTHR33146">
    <property type="entry name" value="ENDONUCLEASE 4"/>
    <property type="match status" value="1"/>
</dbReference>
<comment type="similarity">
    <text evidence="2">Belongs to the nuclease type I family.</text>
</comment>
<dbReference type="AlphaFoldDB" id="A0AAV0PCY7"/>
<evidence type="ECO:0000256" key="7">
    <source>
        <dbReference type="ARBA" id="ARBA00022729"/>
    </source>
</evidence>
<dbReference type="InterPro" id="IPR008947">
    <property type="entry name" value="PLipase_C/P1_nuclease_dom_sf"/>
</dbReference>
<feature type="signal peptide" evidence="12">
    <location>
        <begin position="1"/>
        <end position="26"/>
    </location>
</feature>